<keyword evidence="5" id="KW-0614">Plasmid</keyword>
<feature type="compositionally biased region" description="Polar residues" evidence="1">
    <location>
        <begin position="485"/>
        <end position="495"/>
    </location>
</feature>
<feature type="compositionally biased region" description="Basic and acidic residues" evidence="1">
    <location>
        <begin position="558"/>
        <end position="569"/>
    </location>
</feature>
<dbReference type="NCBIfam" id="NF046089">
    <property type="entry name" value="CD3337_EF1877"/>
    <property type="match status" value="1"/>
</dbReference>
<dbReference type="EMBL" id="CP065648">
    <property type="protein sequence ID" value="QPR75134.1"/>
    <property type="molecule type" value="Genomic_DNA"/>
</dbReference>
<keyword evidence="2" id="KW-0472">Membrane</keyword>
<feature type="signal peptide" evidence="3">
    <location>
        <begin position="1"/>
        <end position="28"/>
    </location>
</feature>
<evidence type="ECO:0000313" key="6">
    <source>
        <dbReference type="EMBL" id="QPR75151.1"/>
    </source>
</evidence>
<feature type="compositionally biased region" description="Basic and acidic residues" evidence="1">
    <location>
        <begin position="612"/>
        <end position="623"/>
    </location>
</feature>
<proteinExistence type="predicted"/>
<feature type="compositionally biased region" description="Basic and acidic residues" evidence="1">
    <location>
        <begin position="497"/>
        <end position="511"/>
    </location>
</feature>
<accession>A0AB37GPR5</accession>
<geneLocation type="plasmid" evidence="4 7">
    <name>unnamed3</name>
</geneLocation>
<feature type="transmembrane region" description="Helical" evidence="2">
    <location>
        <begin position="354"/>
        <end position="381"/>
    </location>
</feature>
<keyword evidence="2" id="KW-1133">Transmembrane helix</keyword>
<evidence type="ECO:0000256" key="3">
    <source>
        <dbReference type="SAM" id="SignalP"/>
    </source>
</evidence>
<dbReference type="EMBL" id="CP065646">
    <property type="protein sequence ID" value="QPR70586.1"/>
    <property type="molecule type" value="Genomic_DNA"/>
</dbReference>
<name>A0AB37GPR5_BACLI</name>
<feature type="compositionally biased region" description="Basic and acidic residues" evidence="1">
    <location>
        <begin position="519"/>
        <end position="529"/>
    </location>
</feature>
<feature type="transmembrane region" description="Helical" evidence="2">
    <location>
        <begin position="128"/>
        <end position="149"/>
    </location>
</feature>
<feature type="chain" id="PRO_5044173447" evidence="3">
    <location>
        <begin position="29"/>
        <end position="697"/>
    </location>
</feature>
<feature type="transmembrane region" description="Helical" evidence="2">
    <location>
        <begin position="326"/>
        <end position="348"/>
    </location>
</feature>
<dbReference type="EMBL" id="CP065648">
    <property type="protein sequence ID" value="QPR75151.1"/>
    <property type="molecule type" value="Genomic_DNA"/>
</dbReference>
<evidence type="ECO:0000313" key="4">
    <source>
        <dbReference type="EMBL" id="QPR70586.1"/>
    </source>
</evidence>
<dbReference type="Proteomes" id="UP000595038">
    <property type="component" value="Plasmid unnamed3"/>
</dbReference>
<feature type="compositionally biased region" description="Basic and acidic residues" evidence="1">
    <location>
        <begin position="470"/>
        <end position="480"/>
    </location>
</feature>
<feature type="transmembrane region" description="Helical" evidence="2">
    <location>
        <begin position="297"/>
        <end position="319"/>
    </location>
</feature>
<feature type="compositionally biased region" description="Polar residues" evidence="1">
    <location>
        <begin position="627"/>
        <end position="639"/>
    </location>
</feature>
<reference evidence="5 7" key="1">
    <citation type="submission" date="2020-12" db="EMBL/GenBank/DDBJ databases">
        <title>FDA dAtabase for Regulatory Grade micrObial Sequences (FDA-ARGOS): Supporting development and validation of Infectious Disease Dx tests.</title>
        <authorList>
            <person name="Nelson B."/>
            <person name="Plummer A."/>
            <person name="Tallon L."/>
            <person name="Sadzewicz L."/>
            <person name="Zhao X."/>
            <person name="Boylan J."/>
            <person name="Ott S."/>
            <person name="Bowen H."/>
            <person name="Vavikolanu K."/>
            <person name="Mehta A."/>
            <person name="Aluvathingal J."/>
            <person name="Nadendla S."/>
            <person name="Myers T."/>
            <person name="Yan Y."/>
            <person name="Sichtig H."/>
        </authorList>
    </citation>
    <scope>NUCLEOTIDE SEQUENCE [LARGE SCALE GENOMIC DNA]</scope>
    <source>
        <strain evidence="5 7">FDAARGOS_923</strain>
        <plasmid evidence="4 7">unnamed3</plasmid>
        <plasmid evidence="5 7">unnamed4</plasmid>
    </source>
</reference>
<dbReference type="Proteomes" id="UP000595038">
    <property type="component" value="Plasmid unnamed4"/>
</dbReference>
<keyword evidence="3" id="KW-0732">Signal</keyword>
<protein>
    <submittedName>
        <fullName evidence="5">Uncharacterized protein</fullName>
    </submittedName>
</protein>
<feature type="transmembrane region" description="Helical" evidence="2">
    <location>
        <begin position="393"/>
        <end position="411"/>
    </location>
</feature>
<gene>
    <name evidence="4" type="ORF">I6G80_00390</name>
    <name evidence="5" type="ORF">I6G80_24300</name>
    <name evidence="6" type="ORF">I6G80_24400</name>
</gene>
<keyword evidence="2" id="KW-0812">Transmembrane</keyword>
<feature type="compositionally biased region" description="Polar residues" evidence="1">
    <location>
        <begin position="655"/>
        <end position="668"/>
    </location>
</feature>
<feature type="region of interest" description="Disordered" evidence="1">
    <location>
        <begin position="468"/>
        <end position="697"/>
    </location>
</feature>
<sequence>MKKTSKIILFALSVLVVFIFFIGSAAFADDTSNKVQPQDVKQGGITLDSKRYSYDQYDAVTDVESSWNPFSEESINKNLNSLASITFGLTKMISSLVDTGLDWLYNVEVVNKFADRIGQISTVLWENLYAAFGVLLFVIAVLYIFFQYLGQKSSMGAGKTTVRLITVIVVAFVWFANVGWFLKVMNNWSAEAQGLVMKAGNFVTNEQEIPKGQELEGSIALLRNQYFDISVYKPYLTMNYGTTDEAKLTKDDKDRITNLLEYKLNKEGYEGRKKIATDEANRLGNTMMGQAGIPKKVGISIFSFVFAVILGIPLLLVAFLNFVVQILVLAISLILPLSCVISFLPNFANSAWYAFGRLISTFLMKAFIGIILLFTFLIINITGEMIPMDTPDLYMLNAFVTAVAIILMIVYRDKVIEFITAGKVVSVDAGMAKSAYDKTIRQPAEKATKMAKTAASAYIAGGAAAAAQRAQDRKENRETGEENDASANAVTSNTDDLQDRSELRSSQEDSSGKVVNMSDYKDSRQERTDQSNIQENSEGKRESTHENSSGAQYVGKAELNRDEVEREPQQIDQPTSKAEPLNREQYRTHQDEWNSYQEDSPKENPSYPQVKSWDENVRQERRPQPNPASQSNVNDNDLSSLAAMEPPMDEHEKQISQNPKPSRVQPTGTEERRSERRQVQEQSENHLPESPNRARGE</sequence>
<feature type="transmembrane region" description="Helical" evidence="2">
    <location>
        <begin position="161"/>
        <end position="182"/>
    </location>
</feature>
<feature type="compositionally biased region" description="Basic and acidic residues" evidence="1">
    <location>
        <begin position="580"/>
        <end position="592"/>
    </location>
</feature>
<geneLocation type="plasmid" evidence="5 7">
    <name>unnamed4</name>
</geneLocation>
<feature type="compositionally biased region" description="Basic and acidic residues" evidence="1">
    <location>
        <begin position="669"/>
        <end position="697"/>
    </location>
</feature>
<evidence type="ECO:0000256" key="2">
    <source>
        <dbReference type="SAM" id="Phobius"/>
    </source>
</evidence>
<dbReference type="AlphaFoldDB" id="A0AB37GPR5"/>
<organism evidence="5 7">
    <name type="scientific">Bacillus licheniformis</name>
    <dbReference type="NCBI Taxonomy" id="1402"/>
    <lineage>
        <taxon>Bacteria</taxon>
        <taxon>Bacillati</taxon>
        <taxon>Bacillota</taxon>
        <taxon>Bacilli</taxon>
        <taxon>Bacillales</taxon>
        <taxon>Bacillaceae</taxon>
        <taxon>Bacillus</taxon>
    </lineage>
</organism>
<evidence type="ECO:0000256" key="1">
    <source>
        <dbReference type="SAM" id="MobiDB-lite"/>
    </source>
</evidence>
<evidence type="ECO:0000313" key="7">
    <source>
        <dbReference type="Proteomes" id="UP000595038"/>
    </source>
</evidence>
<dbReference type="RefSeq" id="WP_197941907.1">
    <property type="nucleotide sequence ID" value="NZ_CP065646.1"/>
</dbReference>
<dbReference type="InterPro" id="IPR058112">
    <property type="entry name" value="CD3337_EF1877-like"/>
</dbReference>
<evidence type="ECO:0000313" key="5">
    <source>
        <dbReference type="EMBL" id="QPR75134.1"/>
    </source>
</evidence>